<gene>
    <name evidence="1" type="ORF">ACFFU9_13380</name>
</gene>
<sequence length="196" mass="23028">MNKSTKILILLIICFEFINCKSKNELITISQTTPDEQIIVRLTLEDTTVLSIKFPNSLVIKNNSYLEKSFVKIDYHYTETQSKWRNLGIRLYESKENILKPISTTGKKTLLRNESLQYTYYTRHYIDSSKAVQLQFKPYIKKMLNQKKDTLHIGTVAEFKKIHKELFEKLTKNDSISIQFLDGKKLGERITVPVEW</sequence>
<proteinExistence type="predicted"/>
<accession>A0ABV5FE67</accession>
<dbReference type="Proteomes" id="UP001589585">
    <property type="component" value="Unassembled WGS sequence"/>
</dbReference>
<dbReference type="EMBL" id="JBHMFC010000093">
    <property type="protein sequence ID" value="MFB9057733.1"/>
    <property type="molecule type" value="Genomic_DNA"/>
</dbReference>
<evidence type="ECO:0000313" key="1">
    <source>
        <dbReference type="EMBL" id="MFB9057733.1"/>
    </source>
</evidence>
<keyword evidence="2" id="KW-1185">Reference proteome</keyword>
<organism evidence="1 2">
    <name type="scientific">Mariniflexile ostreae</name>
    <dbReference type="NCBI Taxonomy" id="1520892"/>
    <lineage>
        <taxon>Bacteria</taxon>
        <taxon>Pseudomonadati</taxon>
        <taxon>Bacteroidota</taxon>
        <taxon>Flavobacteriia</taxon>
        <taxon>Flavobacteriales</taxon>
        <taxon>Flavobacteriaceae</taxon>
        <taxon>Mariniflexile</taxon>
    </lineage>
</organism>
<name>A0ABV5FE67_9FLAO</name>
<protein>
    <submittedName>
        <fullName evidence="1">Uncharacterized protein</fullName>
    </submittedName>
</protein>
<comment type="caution">
    <text evidence="1">The sequence shown here is derived from an EMBL/GenBank/DDBJ whole genome shotgun (WGS) entry which is preliminary data.</text>
</comment>
<reference evidence="1 2" key="1">
    <citation type="submission" date="2024-09" db="EMBL/GenBank/DDBJ databases">
        <authorList>
            <person name="Sun Q."/>
            <person name="Mori K."/>
        </authorList>
    </citation>
    <scope>NUCLEOTIDE SEQUENCE [LARGE SCALE GENOMIC DNA]</scope>
    <source>
        <strain evidence="1 2">CECT 8622</strain>
    </source>
</reference>
<evidence type="ECO:0000313" key="2">
    <source>
        <dbReference type="Proteomes" id="UP001589585"/>
    </source>
</evidence>
<dbReference type="RefSeq" id="WP_379861986.1">
    <property type="nucleotide sequence ID" value="NZ_JBHMFC010000093.1"/>
</dbReference>